<protein>
    <submittedName>
        <fullName evidence="2">Uncharacterized protein</fullName>
    </submittedName>
</protein>
<dbReference type="Proteomes" id="UP000261284">
    <property type="component" value="Unassembled WGS sequence"/>
</dbReference>
<dbReference type="AlphaFoldDB" id="A0A3E1NE77"/>
<comment type="caution">
    <text evidence="2">The sequence shown here is derived from an EMBL/GenBank/DDBJ whole genome shotgun (WGS) entry which is preliminary data.</text>
</comment>
<dbReference type="RefSeq" id="WP_116849310.1">
    <property type="nucleotide sequence ID" value="NZ_QTJU01000011.1"/>
</dbReference>
<evidence type="ECO:0000313" key="3">
    <source>
        <dbReference type="Proteomes" id="UP000261284"/>
    </source>
</evidence>
<accession>A0A3E1NE77</accession>
<keyword evidence="1" id="KW-0732">Signal</keyword>
<feature type="chain" id="PRO_5017773402" evidence="1">
    <location>
        <begin position="27"/>
        <end position="126"/>
    </location>
</feature>
<gene>
    <name evidence="2" type="ORF">DXN05_21235</name>
</gene>
<proteinExistence type="predicted"/>
<evidence type="ECO:0000313" key="2">
    <source>
        <dbReference type="EMBL" id="RFM26131.1"/>
    </source>
</evidence>
<keyword evidence="3" id="KW-1185">Reference proteome</keyword>
<dbReference type="OrthoDB" id="678082at2"/>
<sequence length="126" mass="14135">MKQKQPYRILITAVIALLCVTKVAVASFSGSSDDSKNKVSLKNLNKYSKVYNIPSLRTVSGFPFKSIQDFDNQGDKPETITLAPSSQEVTSFMRVERGNTTYVFPYKYKVKVPLAKFKTPSTPAFR</sequence>
<feature type="signal peptide" evidence="1">
    <location>
        <begin position="1"/>
        <end position="26"/>
    </location>
</feature>
<evidence type="ECO:0000256" key="1">
    <source>
        <dbReference type="SAM" id="SignalP"/>
    </source>
</evidence>
<name>A0A3E1NE77_9BACT</name>
<reference evidence="2 3" key="1">
    <citation type="submission" date="2018-08" db="EMBL/GenBank/DDBJ databases">
        <title>Chitinophagaceae sp. K23C18032701, a novel bacterium isolated from forest soil.</title>
        <authorList>
            <person name="Wang C."/>
        </authorList>
    </citation>
    <scope>NUCLEOTIDE SEQUENCE [LARGE SCALE GENOMIC DNA]</scope>
    <source>
        <strain evidence="2 3">K23C18032701</strain>
    </source>
</reference>
<organism evidence="2 3">
    <name type="scientific">Deminuibacter soli</name>
    <dbReference type="NCBI Taxonomy" id="2291815"/>
    <lineage>
        <taxon>Bacteria</taxon>
        <taxon>Pseudomonadati</taxon>
        <taxon>Bacteroidota</taxon>
        <taxon>Chitinophagia</taxon>
        <taxon>Chitinophagales</taxon>
        <taxon>Chitinophagaceae</taxon>
        <taxon>Deminuibacter</taxon>
    </lineage>
</organism>
<dbReference type="EMBL" id="QTJU01000011">
    <property type="protein sequence ID" value="RFM26131.1"/>
    <property type="molecule type" value="Genomic_DNA"/>
</dbReference>